<organism evidence="3 4">
    <name type="scientific">Rufibacter hautae</name>
    <dbReference type="NCBI Taxonomy" id="2595005"/>
    <lineage>
        <taxon>Bacteria</taxon>
        <taxon>Pseudomonadati</taxon>
        <taxon>Bacteroidota</taxon>
        <taxon>Cytophagia</taxon>
        <taxon>Cytophagales</taxon>
        <taxon>Hymenobacteraceae</taxon>
        <taxon>Rufibacter</taxon>
    </lineage>
</organism>
<dbReference type="CDD" id="cd01483">
    <property type="entry name" value="E1_enzyme_family"/>
    <property type="match status" value="1"/>
</dbReference>
<accession>A0A5B6TIE0</accession>
<dbReference type="GO" id="GO:0008641">
    <property type="term" value="F:ubiquitin-like modifier activating enzyme activity"/>
    <property type="evidence" value="ECO:0007669"/>
    <property type="project" value="InterPro"/>
</dbReference>
<comment type="caution">
    <text evidence="3">The sequence shown here is derived from an EMBL/GenBank/DDBJ whole genome shotgun (WGS) entry which is preliminary data.</text>
</comment>
<dbReference type="Pfam" id="PF00899">
    <property type="entry name" value="ThiF"/>
    <property type="match status" value="1"/>
</dbReference>
<dbReference type="AlphaFoldDB" id="A0A5B6TIE0"/>
<dbReference type="Gene3D" id="3.40.50.720">
    <property type="entry name" value="NAD(P)-binding Rossmann-like Domain"/>
    <property type="match status" value="1"/>
</dbReference>
<evidence type="ECO:0000313" key="3">
    <source>
        <dbReference type="EMBL" id="KAA3435922.1"/>
    </source>
</evidence>
<keyword evidence="4" id="KW-1185">Reference proteome</keyword>
<protein>
    <submittedName>
        <fullName evidence="3">ThiF family adenylyltransferase</fullName>
    </submittedName>
</protein>
<evidence type="ECO:0000259" key="2">
    <source>
        <dbReference type="Pfam" id="PF20590"/>
    </source>
</evidence>
<feature type="domain" description="THIF-type NAD/FAD binding fold" evidence="1">
    <location>
        <begin position="174"/>
        <end position="301"/>
    </location>
</feature>
<dbReference type="InterPro" id="IPR035985">
    <property type="entry name" value="Ubiquitin-activating_enz"/>
</dbReference>
<dbReference type="RefSeq" id="WP_149093236.1">
    <property type="nucleotide sequence ID" value="NZ_VKKY01000005.1"/>
</dbReference>
<evidence type="ECO:0000259" key="1">
    <source>
        <dbReference type="Pfam" id="PF00899"/>
    </source>
</evidence>
<dbReference type="InterPro" id="IPR000594">
    <property type="entry name" value="ThiF_NAD_FAD-bd"/>
</dbReference>
<dbReference type="OrthoDB" id="8773615at2"/>
<gene>
    <name evidence="3" type="ORF">FOA19_23030</name>
</gene>
<dbReference type="NCBIfam" id="NF004805">
    <property type="entry name" value="PRK06153.1-4"/>
    <property type="match status" value="1"/>
</dbReference>
<dbReference type="Proteomes" id="UP000324133">
    <property type="component" value="Unassembled WGS sequence"/>
</dbReference>
<sequence length="400" mass="43825">MVQQLINRSPDLLRLRNEGYDVEVKTGFLLVKSIPYVNNSRVVKYGTLVCPLSLAGDITTKPSNHVAYFEGEHPCNKDGSPLTKLVIGSQPQQPLAAGVLVDHTFSSKPFPLEAGYPDYYQLVTTYAAIVSGAAESLAPSVTAKTFPVIEPIADESVFRYVDTASTRARISVVTDKLAMGKVAIVGLGGTGTYVLDLVAKTPVKEIHLFDGDVFSQHNAFRSPGAPSADVLRTKPPKVNYFADLYDNMHRFIFPHDGYIDTSNVEQLRGMDFVFLCLDKGSAKRSLVEALEGFAIPFIDVGMGVYLHEKSNSLGGIVRVTASTSLQREHVHGKQRISFGDGDGANEYQQNIQIADLNALNASLAVIKWKKLAGFYLDLEKEHHSTYTIDGNILQNEDQRA</sequence>
<evidence type="ECO:0000313" key="4">
    <source>
        <dbReference type="Proteomes" id="UP000324133"/>
    </source>
</evidence>
<dbReference type="NCBIfam" id="NF004804">
    <property type="entry name" value="PRK06153.1-3"/>
    <property type="match status" value="1"/>
</dbReference>
<dbReference type="Pfam" id="PF20590">
    <property type="entry name" value="DUF6791"/>
    <property type="match status" value="1"/>
</dbReference>
<keyword evidence="3" id="KW-0808">Transferase</keyword>
<reference evidence="3 4" key="1">
    <citation type="submission" date="2019-07" db="EMBL/GenBank/DDBJ databases">
        <title>Rufibacter sp. nov., isolated from lake sediment.</title>
        <authorList>
            <person name="Qu J.-H."/>
        </authorList>
    </citation>
    <scope>NUCLEOTIDE SEQUENCE [LARGE SCALE GENOMIC DNA]</scope>
    <source>
        <strain evidence="3 4">NBS58-1</strain>
    </source>
</reference>
<dbReference type="SUPFAM" id="SSF69572">
    <property type="entry name" value="Activating enzymes of the ubiquitin-like proteins"/>
    <property type="match status" value="1"/>
</dbReference>
<dbReference type="InterPro" id="IPR046741">
    <property type="entry name" value="DUF6791"/>
</dbReference>
<name>A0A5B6TIE0_9BACT</name>
<proteinExistence type="predicted"/>
<dbReference type="EMBL" id="VKKY01000005">
    <property type="protein sequence ID" value="KAA3435922.1"/>
    <property type="molecule type" value="Genomic_DNA"/>
</dbReference>
<dbReference type="GO" id="GO:0016779">
    <property type="term" value="F:nucleotidyltransferase activity"/>
    <property type="evidence" value="ECO:0007669"/>
    <property type="project" value="UniProtKB-KW"/>
</dbReference>
<keyword evidence="3" id="KW-0548">Nucleotidyltransferase</keyword>
<feature type="domain" description="DUF6791" evidence="2">
    <location>
        <begin position="10"/>
        <end position="163"/>
    </location>
</feature>